<evidence type="ECO:0000313" key="1">
    <source>
        <dbReference type="EMBL" id="NSL50879.1"/>
    </source>
</evidence>
<name>A0A8J8GC99_9BACI</name>
<accession>A0A8J8GC99</accession>
<dbReference type="Pfam" id="PF11256">
    <property type="entry name" value="SAV0927-like"/>
    <property type="match status" value="1"/>
</dbReference>
<gene>
    <name evidence="1" type="ORF">HR057_03750</name>
</gene>
<dbReference type="EMBL" id="JABTTE010000003">
    <property type="protein sequence ID" value="NSL50879.1"/>
    <property type="molecule type" value="Genomic_DNA"/>
</dbReference>
<keyword evidence="2" id="KW-1185">Reference proteome</keyword>
<evidence type="ECO:0000313" key="2">
    <source>
        <dbReference type="Proteomes" id="UP000625804"/>
    </source>
</evidence>
<organism evidence="1 2">
    <name type="scientific">Calidifontibacillus erzurumensis</name>
    <dbReference type="NCBI Taxonomy" id="2741433"/>
    <lineage>
        <taxon>Bacteria</taxon>
        <taxon>Bacillati</taxon>
        <taxon>Bacillota</taxon>
        <taxon>Bacilli</taxon>
        <taxon>Bacillales</taxon>
        <taxon>Bacillaceae</taxon>
        <taxon>Calidifontibacillus/Schinkia group</taxon>
        <taxon>Calidifontibacillus</taxon>
    </lineage>
</organism>
<dbReference type="RefSeq" id="WP_173730084.1">
    <property type="nucleotide sequence ID" value="NZ_JABTTE010000003.1"/>
</dbReference>
<dbReference type="InterPro" id="IPR021415">
    <property type="entry name" value="SAV0927-like"/>
</dbReference>
<proteinExistence type="predicted"/>
<sequence length="99" mass="11567">MINGIEKIYENSENVKVHYVGFITNNARYDFAITYSTMFFGKSLLTCLQTGRTMLVDGEDIQDPEHFCRLFNHCDDQEFQTLSNFFSTKIPSSFHSEQY</sequence>
<reference evidence="1" key="1">
    <citation type="submission" date="2020-06" db="EMBL/GenBank/DDBJ databases">
        <title>A novel thermopfilic bacterium from Erzurum, Turkey.</title>
        <authorList>
            <person name="Adiguzel A."/>
            <person name="Ay H."/>
            <person name="Baltaci M.O."/>
        </authorList>
    </citation>
    <scope>NUCLEOTIDE SEQUENCE</scope>
    <source>
        <strain evidence="1">P2</strain>
    </source>
</reference>
<dbReference type="AlphaFoldDB" id="A0A8J8GC99"/>
<comment type="caution">
    <text evidence="1">The sequence shown here is derived from an EMBL/GenBank/DDBJ whole genome shotgun (WGS) entry which is preliminary data.</text>
</comment>
<dbReference type="Proteomes" id="UP000625804">
    <property type="component" value="Unassembled WGS sequence"/>
</dbReference>
<protein>
    <submittedName>
        <fullName evidence="1">DUF3055 domain-containing protein</fullName>
    </submittedName>
</protein>